<comment type="caution">
    <text evidence="5">The sequence shown here is derived from an EMBL/GenBank/DDBJ whole genome shotgun (WGS) entry which is preliminary data.</text>
</comment>
<proteinExistence type="predicted"/>
<dbReference type="AlphaFoldDB" id="A0AA37MPJ9"/>
<gene>
    <name evidence="5" type="ORF">CBA19CS42_12265</name>
</gene>
<evidence type="ECO:0000313" key="5">
    <source>
        <dbReference type="EMBL" id="GJH25291.1"/>
    </source>
</evidence>
<dbReference type="GO" id="GO:0046983">
    <property type="term" value="F:protein dimerization activity"/>
    <property type="evidence" value="ECO:0007669"/>
    <property type="project" value="InterPro"/>
</dbReference>
<protein>
    <submittedName>
        <fullName evidence="5">MEDS domain-containing protein</fullName>
    </submittedName>
</protein>
<dbReference type="Pfam" id="PF02518">
    <property type="entry name" value="HATPase_c"/>
    <property type="match status" value="1"/>
</dbReference>
<reference evidence="5" key="1">
    <citation type="submission" date="2022-09" db="EMBL/GenBank/DDBJ databases">
        <title>Isolation and characterization of 3-chlorobenzoate degrading bacteria from soils in Shizuoka.</title>
        <authorList>
            <person name="Ifat A."/>
            <person name="Ogawa N."/>
            <person name="Kimbara K."/>
            <person name="Moriuchi R."/>
            <person name="Dohra H."/>
            <person name="Shintani M."/>
        </authorList>
    </citation>
    <scope>NUCLEOTIDE SEQUENCE</scope>
    <source>
        <strain evidence="5">19CS4-2</strain>
    </source>
</reference>
<evidence type="ECO:0000259" key="4">
    <source>
        <dbReference type="PROSITE" id="PS50109"/>
    </source>
</evidence>
<dbReference type="Pfam" id="PF14417">
    <property type="entry name" value="MEDS"/>
    <property type="match status" value="1"/>
</dbReference>
<feature type="domain" description="Histidine kinase" evidence="4">
    <location>
        <begin position="261"/>
        <end position="455"/>
    </location>
</feature>
<dbReference type="GO" id="GO:0000155">
    <property type="term" value="F:phosphorelay sensor kinase activity"/>
    <property type="evidence" value="ECO:0007669"/>
    <property type="project" value="InterPro"/>
</dbReference>
<organism evidence="5 6">
    <name type="scientific">Caballeronia novacaledonica</name>
    <dbReference type="NCBI Taxonomy" id="1544861"/>
    <lineage>
        <taxon>Bacteria</taxon>
        <taxon>Pseudomonadati</taxon>
        <taxon>Pseudomonadota</taxon>
        <taxon>Betaproteobacteria</taxon>
        <taxon>Burkholderiales</taxon>
        <taxon>Burkholderiaceae</taxon>
        <taxon>Caballeronia</taxon>
    </lineage>
</organism>
<evidence type="ECO:0000256" key="1">
    <source>
        <dbReference type="ARBA" id="ARBA00022679"/>
    </source>
</evidence>
<dbReference type="InterPro" id="IPR050482">
    <property type="entry name" value="Sensor_HK_TwoCompSys"/>
</dbReference>
<sequence length="459" mass="50106">MVRSVASLIPAANVQVQSGEDHSMCNHAVQFYENDWFLCERVANFIHEAAQAGEPTLVIVTRAHREEIERVLGKTRDLASVSTTGPADVVWLDAEATLDTLLIEGWPNATRCDSVLGTLIGTLSGNGKVPVRAFGEMVAILCARGESGAALRLEQLWNDLARKHAFSLLCAYPTRVFKGSEEARAFHAICSAHDSVLPPEAFVATADDAVPYQLAVAAWQHKTKALELEIARRADIQRALSELSAHQHRIRENERKRIAREIHDELGSVLTGIKAYVSVAVDRARREGSAPDPQLVDAARLADDALDTVRRVITELRPTVLDDLGIWVALEWYIEQIEKQTGLPCSLTIDPRLSASEVGPELGTVLFRIIQEALTNAVRHAQAKSMVVRAQCDEAFAVFEVCDDGKGIDAVRLLGQHSWGIAGMHERARHFGGALTIAGAPGMGTTVSLRLPLETLYDG</sequence>
<dbReference type="SMART" id="SM00387">
    <property type="entry name" value="HATPase_c"/>
    <property type="match status" value="1"/>
</dbReference>
<keyword evidence="2" id="KW-0418">Kinase</keyword>
<dbReference type="Proteomes" id="UP001055111">
    <property type="component" value="Unassembled WGS sequence"/>
</dbReference>
<evidence type="ECO:0000256" key="3">
    <source>
        <dbReference type="ARBA" id="ARBA00023012"/>
    </source>
</evidence>
<dbReference type="CDD" id="cd16917">
    <property type="entry name" value="HATPase_UhpB-NarQ-NarX-like"/>
    <property type="match status" value="1"/>
</dbReference>
<dbReference type="GO" id="GO:0016020">
    <property type="term" value="C:membrane"/>
    <property type="evidence" value="ECO:0007669"/>
    <property type="project" value="InterPro"/>
</dbReference>
<dbReference type="PANTHER" id="PTHR24421:SF59">
    <property type="entry name" value="OXYGEN SENSOR HISTIDINE KINASE NREB"/>
    <property type="match status" value="1"/>
</dbReference>
<dbReference type="InterPro" id="IPR025847">
    <property type="entry name" value="MEDS_domain"/>
</dbReference>
<accession>A0AA37MPJ9</accession>
<keyword evidence="1" id="KW-0808">Transferase</keyword>
<evidence type="ECO:0000256" key="2">
    <source>
        <dbReference type="ARBA" id="ARBA00022777"/>
    </source>
</evidence>
<dbReference type="Gene3D" id="3.30.565.10">
    <property type="entry name" value="Histidine kinase-like ATPase, C-terminal domain"/>
    <property type="match status" value="1"/>
</dbReference>
<dbReference type="EMBL" id="BPUS01000003">
    <property type="protein sequence ID" value="GJH25291.1"/>
    <property type="molecule type" value="Genomic_DNA"/>
</dbReference>
<dbReference type="InterPro" id="IPR003594">
    <property type="entry name" value="HATPase_dom"/>
</dbReference>
<dbReference type="PANTHER" id="PTHR24421">
    <property type="entry name" value="NITRATE/NITRITE SENSOR PROTEIN NARX-RELATED"/>
    <property type="match status" value="1"/>
</dbReference>
<dbReference type="RefSeq" id="WP_238211836.1">
    <property type="nucleotide sequence ID" value="NZ_BPUS01000003.1"/>
</dbReference>
<dbReference type="InterPro" id="IPR005467">
    <property type="entry name" value="His_kinase_dom"/>
</dbReference>
<dbReference type="InterPro" id="IPR011712">
    <property type="entry name" value="Sig_transdc_His_kin_sub3_dim/P"/>
</dbReference>
<dbReference type="Pfam" id="PF07730">
    <property type="entry name" value="HisKA_3"/>
    <property type="match status" value="1"/>
</dbReference>
<dbReference type="Gene3D" id="1.20.5.1930">
    <property type="match status" value="1"/>
</dbReference>
<keyword evidence="3" id="KW-0902">Two-component regulatory system</keyword>
<evidence type="ECO:0000313" key="6">
    <source>
        <dbReference type="Proteomes" id="UP001055111"/>
    </source>
</evidence>
<dbReference type="SUPFAM" id="SSF55874">
    <property type="entry name" value="ATPase domain of HSP90 chaperone/DNA topoisomerase II/histidine kinase"/>
    <property type="match status" value="1"/>
</dbReference>
<dbReference type="PROSITE" id="PS50109">
    <property type="entry name" value="HIS_KIN"/>
    <property type="match status" value="1"/>
</dbReference>
<dbReference type="InterPro" id="IPR036890">
    <property type="entry name" value="HATPase_C_sf"/>
</dbReference>
<name>A0AA37MPJ9_9BURK</name>